<sequence>MGGGLLEKQGELLDALSQLQQMGLTKPVQLPQLIVVSNRPVDKSVVLEAFFGRLFSKEEYREASCPTELVCYRHDTEKAKVTFRDQVIYQASLTDKDLHMPTELWNAIKTAKSQSDGSTTNGAEPVNTDEVVRVELSGCVPDLTVIDLPSFDGVNLEATTVILDKYLSRPNSVILAVVSAQEPLEGHPILNLIERKDPDGTRTLGVITTPSIPDWDQGKCLQLANAYCSQTMMWHVLFDRPKFENGWTKELRDEQEQRFTRSGAWLSIPPHNRGIEAFRQKLAAVVLQQTEKSVAPLVGQLQELIDLHQRRLAVLGEERSTVAQMRAYLATIATRFQLIASQSIQGHYDNSFFGTSVLEGESTRAYTRNRTKRLRSLVRDLNRVFLSVLVTKGRRFEIDWTGQQNSAGEVNGKTFTDDDLLPEHLKPLLNLYAVQTPTRVTVEELALSINNGDKATNPSSEVEPLALFRTQIEPWRAIADRHTNLCLLSAKSLAEQLMAHLVADARVAGHLSTRYIVPFFAGKENILREKVSELLKHYTSGYVDFRRLDEDKGPLNGVDGGPDPLAPWPIAKQAFRNMLVYYQKSRTVFADNVAILAVENCLLCHLPAILSPEIVSKMSDEMVKEIASESVFDQEERKELQSRLAKLVKVLETCRAYGPQERIGTSAASNTGQPE</sequence>
<dbReference type="PANTHER" id="PTHR11566">
    <property type="entry name" value="DYNAMIN"/>
    <property type="match status" value="1"/>
</dbReference>
<accession>A0AAN6XYK3</accession>
<dbReference type="GO" id="GO:0005525">
    <property type="term" value="F:GTP binding"/>
    <property type="evidence" value="ECO:0007669"/>
    <property type="project" value="InterPro"/>
</dbReference>
<proteinExistence type="predicted"/>
<protein>
    <recommendedName>
        <fullName evidence="1">GED domain-containing protein</fullName>
    </recommendedName>
</protein>
<dbReference type="GO" id="GO:0003924">
    <property type="term" value="F:GTPase activity"/>
    <property type="evidence" value="ECO:0007669"/>
    <property type="project" value="InterPro"/>
</dbReference>
<dbReference type="GO" id="GO:0006897">
    <property type="term" value="P:endocytosis"/>
    <property type="evidence" value="ECO:0007669"/>
    <property type="project" value="TreeGrafter"/>
</dbReference>
<organism evidence="2 3">
    <name type="scientific">Rhypophila decipiens</name>
    <dbReference type="NCBI Taxonomy" id="261697"/>
    <lineage>
        <taxon>Eukaryota</taxon>
        <taxon>Fungi</taxon>
        <taxon>Dikarya</taxon>
        <taxon>Ascomycota</taxon>
        <taxon>Pezizomycotina</taxon>
        <taxon>Sordariomycetes</taxon>
        <taxon>Sordariomycetidae</taxon>
        <taxon>Sordariales</taxon>
        <taxon>Naviculisporaceae</taxon>
        <taxon>Rhypophila</taxon>
    </lineage>
</organism>
<dbReference type="Proteomes" id="UP001301769">
    <property type="component" value="Unassembled WGS sequence"/>
</dbReference>
<feature type="domain" description="GED" evidence="1">
    <location>
        <begin position="571"/>
        <end position="662"/>
    </location>
</feature>
<dbReference type="PROSITE" id="PS51388">
    <property type="entry name" value="GED"/>
    <property type="match status" value="1"/>
</dbReference>
<dbReference type="Pfam" id="PF00350">
    <property type="entry name" value="Dynamin_N"/>
    <property type="match status" value="1"/>
</dbReference>
<dbReference type="SMART" id="SM00053">
    <property type="entry name" value="DYNc"/>
    <property type="match status" value="1"/>
</dbReference>
<dbReference type="InterPro" id="IPR045063">
    <property type="entry name" value="Dynamin_N"/>
</dbReference>
<dbReference type="AlphaFoldDB" id="A0AAN6XYK3"/>
<dbReference type="GO" id="GO:0005874">
    <property type="term" value="C:microtubule"/>
    <property type="evidence" value="ECO:0007669"/>
    <property type="project" value="TreeGrafter"/>
</dbReference>
<evidence type="ECO:0000259" key="1">
    <source>
        <dbReference type="PROSITE" id="PS51388"/>
    </source>
</evidence>
<dbReference type="EMBL" id="MU858265">
    <property type="protein sequence ID" value="KAK4207965.1"/>
    <property type="molecule type" value="Genomic_DNA"/>
</dbReference>
<dbReference type="PRINTS" id="PR00195">
    <property type="entry name" value="DYNAMIN"/>
</dbReference>
<dbReference type="GO" id="GO:0016559">
    <property type="term" value="P:peroxisome fission"/>
    <property type="evidence" value="ECO:0007669"/>
    <property type="project" value="TreeGrafter"/>
</dbReference>
<comment type="caution">
    <text evidence="2">The sequence shown here is derived from an EMBL/GenBank/DDBJ whole genome shotgun (WGS) entry which is preliminary data.</text>
</comment>
<keyword evidence="3" id="KW-1185">Reference proteome</keyword>
<reference evidence="2" key="1">
    <citation type="journal article" date="2023" name="Mol. Phylogenet. Evol.">
        <title>Genome-scale phylogeny and comparative genomics of the fungal order Sordariales.</title>
        <authorList>
            <person name="Hensen N."/>
            <person name="Bonometti L."/>
            <person name="Westerberg I."/>
            <person name="Brannstrom I.O."/>
            <person name="Guillou S."/>
            <person name="Cros-Aarteil S."/>
            <person name="Calhoun S."/>
            <person name="Haridas S."/>
            <person name="Kuo A."/>
            <person name="Mondo S."/>
            <person name="Pangilinan J."/>
            <person name="Riley R."/>
            <person name="LaButti K."/>
            <person name="Andreopoulos B."/>
            <person name="Lipzen A."/>
            <person name="Chen C."/>
            <person name="Yan M."/>
            <person name="Daum C."/>
            <person name="Ng V."/>
            <person name="Clum A."/>
            <person name="Steindorff A."/>
            <person name="Ohm R.A."/>
            <person name="Martin F."/>
            <person name="Silar P."/>
            <person name="Natvig D.O."/>
            <person name="Lalanne C."/>
            <person name="Gautier V."/>
            <person name="Ament-Velasquez S.L."/>
            <person name="Kruys A."/>
            <person name="Hutchinson M.I."/>
            <person name="Powell A.J."/>
            <person name="Barry K."/>
            <person name="Miller A.N."/>
            <person name="Grigoriev I.V."/>
            <person name="Debuchy R."/>
            <person name="Gladieux P."/>
            <person name="Hiltunen Thoren M."/>
            <person name="Johannesson H."/>
        </authorList>
    </citation>
    <scope>NUCLEOTIDE SEQUENCE</scope>
    <source>
        <strain evidence="2">PSN293</strain>
    </source>
</reference>
<dbReference type="InterPro" id="IPR001401">
    <property type="entry name" value="Dynamin_GTPase"/>
</dbReference>
<dbReference type="GO" id="GO:0048312">
    <property type="term" value="P:intracellular distribution of mitochondria"/>
    <property type="evidence" value="ECO:0007669"/>
    <property type="project" value="TreeGrafter"/>
</dbReference>
<dbReference type="GO" id="GO:0016020">
    <property type="term" value="C:membrane"/>
    <property type="evidence" value="ECO:0007669"/>
    <property type="project" value="TreeGrafter"/>
</dbReference>
<dbReference type="PANTHER" id="PTHR11566:SF149">
    <property type="entry name" value="GTPASE, PUTATIVE (AFU_ORTHOLOGUE AFUA_6G11890)-RELATED"/>
    <property type="match status" value="1"/>
</dbReference>
<gene>
    <name evidence="2" type="ORF">QBC37DRAFT_297635</name>
</gene>
<dbReference type="InterPro" id="IPR027417">
    <property type="entry name" value="P-loop_NTPase"/>
</dbReference>
<evidence type="ECO:0000313" key="3">
    <source>
        <dbReference type="Proteomes" id="UP001301769"/>
    </source>
</evidence>
<dbReference type="Gene3D" id="3.40.50.300">
    <property type="entry name" value="P-loop containing nucleotide triphosphate hydrolases"/>
    <property type="match status" value="1"/>
</dbReference>
<dbReference type="GO" id="GO:0008017">
    <property type="term" value="F:microtubule binding"/>
    <property type="evidence" value="ECO:0007669"/>
    <property type="project" value="TreeGrafter"/>
</dbReference>
<dbReference type="SUPFAM" id="SSF52540">
    <property type="entry name" value="P-loop containing nucleoside triphosphate hydrolases"/>
    <property type="match status" value="1"/>
</dbReference>
<evidence type="ECO:0000313" key="2">
    <source>
        <dbReference type="EMBL" id="KAK4207965.1"/>
    </source>
</evidence>
<dbReference type="InterPro" id="IPR022812">
    <property type="entry name" value="Dynamin"/>
</dbReference>
<dbReference type="GO" id="GO:0005739">
    <property type="term" value="C:mitochondrion"/>
    <property type="evidence" value="ECO:0007669"/>
    <property type="project" value="TreeGrafter"/>
</dbReference>
<dbReference type="InterPro" id="IPR020850">
    <property type="entry name" value="GED_dom"/>
</dbReference>
<reference evidence="2" key="2">
    <citation type="submission" date="2023-05" db="EMBL/GenBank/DDBJ databases">
        <authorList>
            <consortium name="Lawrence Berkeley National Laboratory"/>
            <person name="Steindorff A."/>
            <person name="Hensen N."/>
            <person name="Bonometti L."/>
            <person name="Westerberg I."/>
            <person name="Brannstrom I.O."/>
            <person name="Guillou S."/>
            <person name="Cros-Aarteil S."/>
            <person name="Calhoun S."/>
            <person name="Haridas S."/>
            <person name="Kuo A."/>
            <person name="Mondo S."/>
            <person name="Pangilinan J."/>
            <person name="Riley R."/>
            <person name="Labutti K."/>
            <person name="Andreopoulos B."/>
            <person name="Lipzen A."/>
            <person name="Chen C."/>
            <person name="Yanf M."/>
            <person name="Daum C."/>
            <person name="Ng V."/>
            <person name="Clum A."/>
            <person name="Ohm R."/>
            <person name="Martin F."/>
            <person name="Silar P."/>
            <person name="Natvig D."/>
            <person name="Lalanne C."/>
            <person name="Gautier V."/>
            <person name="Ament-Velasquez S.L."/>
            <person name="Kruys A."/>
            <person name="Hutchinson M.I."/>
            <person name="Powell A.J."/>
            <person name="Barry K."/>
            <person name="Miller A.N."/>
            <person name="Grigoriev I.V."/>
            <person name="Debuchy R."/>
            <person name="Gladieux P."/>
            <person name="Thoren M.H."/>
            <person name="Johannesson H."/>
        </authorList>
    </citation>
    <scope>NUCLEOTIDE SEQUENCE</scope>
    <source>
        <strain evidence="2">PSN293</strain>
    </source>
</reference>
<dbReference type="GO" id="GO:0000266">
    <property type="term" value="P:mitochondrial fission"/>
    <property type="evidence" value="ECO:0007669"/>
    <property type="project" value="TreeGrafter"/>
</dbReference>
<name>A0AAN6XYK3_9PEZI</name>